<comment type="caution">
    <text evidence="2">The sequence shown here is derived from an EMBL/GenBank/DDBJ whole genome shotgun (WGS) entry which is preliminary data.</text>
</comment>
<dbReference type="Gramene" id="GBG88494">
    <property type="protein sequence ID" value="GBG88494"/>
    <property type="gene ID" value="CBR_g47964"/>
</dbReference>
<evidence type="ECO:0000313" key="2">
    <source>
        <dbReference type="EMBL" id="GBG88494.1"/>
    </source>
</evidence>
<dbReference type="PANTHER" id="PTHR38847">
    <property type="match status" value="1"/>
</dbReference>
<dbReference type="Pfam" id="PF14273">
    <property type="entry name" value="DUF4360"/>
    <property type="match status" value="1"/>
</dbReference>
<proteinExistence type="predicted"/>
<keyword evidence="1" id="KW-0732">Signal</keyword>
<accession>A0A388M1Q6</accession>
<feature type="chain" id="PRO_5017484752" evidence="1">
    <location>
        <begin position="21"/>
        <end position="196"/>
    </location>
</feature>
<sequence>MAHQVVRAALLLLVIVAVEASAPPPRGVTIGYATYQGTGCNYYNSNLFRSDDYTTVGFLLDGMVAATSSLAARRANCAISFSLHDPGGRSVAITKATVSGFADINHDSRGTYEVKYCFAGQTGTATIERKIEGPYVGSFKYTDDFLTVVSSECSNAVNVLNVKTVVRVDGPKALMGMDGNDNKFKISLNLRWSRCS</sequence>
<dbReference type="PANTHER" id="PTHR38847:SF1">
    <property type="entry name" value="PSEUDOURIDINE SYNTHASE RSUA_RLUA-LIKE DOMAIN-CONTAINING PROTEIN"/>
    <property type="match status" value="1"/>
</dbReference>
<keyword evidence="3" id="KW-1185">Reference proteome</keyword>
<dbReference type="Proteomes" id="UP000265515">
    <property type="component" value="Unassembled WGS sequence"/>
</dbReference>
<feature type="signal peptide" evidence="1">
    <location>
        <begin position="1"/>
        <end position="20"/>
    </location>
</feature>
<gene>
    <name evidence="2" type="ORF">CBR_g47964</name>
</gene>
<name>A0A388M1Q6_CHABU</name>
<evidence type="ECO:0000256" key="1">
    <source>
        <dbReference type="SAM" id="SignalP"/>
    </source>
</evidence>
<dbReference type="EMBL" id="BFEA01000676">
    <property type="protein sequence ID" value="GBG88494.1"/>
    <property type="molecule type" value="Genomic_DNA"/>
</dbReference>
<dbReference type="STRING" id="69332.A0A388M1Q6"/>
<dbReference type="OrthoDB" id="152248at2759"/>
<evidence type="ECO:0000313" key="3">
    <source>
        <dbReference type="Proteomes" id="UP000265515"/>
    </source>
</evidence>
<reference evidence="2 3" key="1">
    <citation type="journal article" date="2018" name="Cell">
        <title>The Chara Genome: Secondary Complexity and Implications for Plant Terrestrialization.</title>
        <authorList>
            <person name="Nishiyama T."/>
            <person name="Sakayama H."/>
            <person name="Vries J.D."/>
            <person name="Buschmann H."/>
            <person name="Saint-Marcoux D."/>
            <person name="Ullrich K.K."/>
            <person name="Haas F.B."/>
            <person name="Vanderstraeten L."/>
            <person name="Becker D."/>
            <person name="Lang D."/>
            <person name="Vosolsobe S."/>
            <person name="Rombauts S."/>
            <person name="Wilhelmsson P.K.I."/>
            <person name="Janitza P."/>
            <person name="Kern R."/>
            <person name="Heyl A."/>
            <person name="Rumpler F."/>
            <person name="Villalobos L.I.A.C."/>
            <person name="Clay J.M."/>
            <person name="Skokan R."/>
            <person name="Toyoda A."/>
            <person name="Suzuki Y."/>
            <person name="Kagoshima H."/>
            <person name="Schijlen E."/>
            <person name="Tajeshwar N."/>
            <person name="Catarino B."/>
            <person name="Hetherington A.J."/>
            <person name="Saltykova A."/>
            <person name="Bonnot C."/>
            <person name="Breuninger H."/>
            <person name="Symeonidi A."/>
            <person name="Radhakrishnan G.V."/>
            <person name="Van Nieuwerburgh F."/>
            <person name="Deforce D."/>
            <person name="Chang C."/>
            <person name="Karol K.G."/>
            <person name="Hedrich R."/>
            <person name="Ulvskov P."/>
            <person name="Glockner G."/>
            <person name="Delwiche C.F."/>
            <person name="Petrasek J."/>
            <person name="Van de Peer Y."/>
            <person name="Friml J."/>
            <person name="Beilby M."/>
            <person name="Dolan L."/>
            <person name="Kohara Y."/>
            <person name="Sugano S."/>
            <person name="Fujiyama A."/>
            <person name="Delaux P.-M."/>
            <person name="Quint M."/>
            <person name="TheiBen G."/>
            <person name="Hagemann M."/>
            <person name="Harholt J."/>
            <person name="Dunand C."/>
            <person name="Zachgo S."/>
            <person name="Langdale J."/>
            <person name="Maumus F."/>
            <person name="Straeten D.V.D."/>
            <person name="Gould S.B."/>
            <person name="Rensing S.A."/>
        </authorList>
    </citation>
    <scope>NUCLEOTIDE SEQUENCE [LARGE SCALE GENOMIC DNA]</scope>
    <source>
        <strain evidence="2 3">S276</strain>
    </source>
</reference>
<organism evidence="2 3">
    <name type="scientific">Chara braunii</name>
    <name type="common">Braun's stonewort</name>
    <dbReference type="NCBI Taxonomy" id="69332"/>
    <lineage>
        <taxon>Eukaryota</taxon>
        <taxon>Viridiplantae</taxon>
        <taxon>Streptophyta</taxon>
        <taxon>Charophyceae</taxon>
        <taxon>Charales</taxon>
        <taxon>Characeae</taxon>
        <taxon>Chara</taxon>
    </lineage>
</organism>
<protein>
    <submittedName>
        <fullName evidence="2">Uncharacterized protein</fullName>
    </submittedName>
</protein>
<dbReference type="InterPro" id="IPR025649">
    <property type="entry name" value="DUF4360"/>
</dbReference>
<dbReference type="AlphaFoldDB" id="A0A388M1Q6"/>